<name>A0AAX6ENI9_IRIPA</name>
<dbReference type="AlphaFoldDB" id="A0AAX6ENI9"/>
<sequence>MEKYPSLLLPRDLRHDLLEFHFHSSHQLQVPPVVKYTALFLFAERFLPILKRSGSGNKHWLVKPPRESNLQLFVLISIWVSSKVIHGSRPLSVKSLKSLGDRIIGDQHFTTRDFAEAELVFMEVLRFEIGASNICFVFLEDLLTHFRCSTAMSLIYKACELLGLITLTFSPKGGKVLVGK</sequence>
<accession>A0AAX6ENI9</accession>
<reference evidence="1" key="1">
    <citation type="journal article" date="2023" name="GigaByte">
        <title>Genome assembly of the bearded iris, Iris pallida Lam.</title>
        <authorList>
            <person name="Bruccoleri R.E."/>
            <person name="Oakeley E.J."/>
            <person name="Faust A.M.E."/>
            <person name="Altorfer M."/>
            <person name="Dessus-Babus S."/>
            <person name="Burckhardt D."/>
            <person name="Oertli M."/>
            <person name="Naumann U."/>
            <person name="Petersen F."/>
            <person name="Wong J."/>
        </authorList>
    </citation>
    <scope>NUCLEOTIDE SEQUENCE</scope>
    <source>
        <strain evidence="1">GSM-AAB239-AS_SAM_17_03QT</strain>
    </source>
</reference>
<proteinExistence type="predicted"/>
<dbReference type="InterPro" id="IPR036915">
    <property type="entry name" value="Cyclin-like_sf"/>
</dbReference>
<keyword evidence="2" id="KW-1185">Reference proteome</keyword>
<dbReference type="EMBL" id="JANAVB010035418">
    <property type="protein sequence ID" value="KAJ6805461.1"/>
    <property type="molecule type" value="Genomic_DNA"/>
</dbReference>
<dbReference type="Proteomes" id="UP001140949">
    <property type="component" value="Unassembled WGS sequence"/>
</dbReference>
<dbReference type="Gene3D" id="1.10.472.10">
    <property type="entry name" value="Cyclin-like"/>
    <property type="match status" value="1"/>
</dbReference>
<evidence type="ECO:0000313" key="2">
    <source>
        <dbReference type="Proteomes" id="UP001140949"/>
    </source>
</evidence>
<reference evidence="1" key="2">
    <citation type="submission" date="2023-04" db="EMBL/GenBank/DDBJ databases">
        <authorList>
            <person name="Bruccoleri R.E."/>
            <person name="Oakeley E.J."/>
            <person name="Faust A.-M."/>
            <person name="Dessus-Babus S."/>
            <person name="Altorfer M."/>
            <person name="Burckhardt D."/>
            <person name="Oertli M."/>
            <person name="Naumann U."/>
            <person name="Petersen F."/>
            <person name="Wong J."/>
        </authorList>
    </citation>
    <scope>NUCLEOTIDE SEQUENCE</scope>
    <source>
        <strain evidence="1">GSM-AAB239-AS_SAM_17_03QT</strain>
        <tissue evidence="1">Leaf</tissue>
    </source>
</reference>
<organism evidence="1 2">
    <name type="scientific">Iris pallida</name>
    <name type="common">Sweet iris</name>
    <dbReference type="NCBI Taxonomy" id="29817"/>
    <lineage>
        <taxon>Eukaryota</taxon>
        <taxon>Viridiplantae</taxon>
        <taxon>Streptophyta</taxon>
        <taxon>Embryophyta</taxon>
        <taxon>Tracheophyta</taxon>
        <taxon>Spermatophyta</taxon>
        <taxon>Magnoliopsida</taxon>
        <taxon>Liliopsida</taxon>
        <taxon>Asparagales</taxon>
        <taxon>Iridaceae</taxon>
        <taxon>Iridoideae</taxon>
        <taxon>Irideae</taxon>
        <taxon>Iris</taxon>
    </lineage>
</organism>
<evidence type="ECO:0000313" key="1">
    <source>
        <dbReference type="EMBL" id="KAJ6805461.1"/>
    </source>
</evidence>
<comment type="caution">
    <text evidence="1">The sequence shown here is derived from an EMBL/GenBank/DDBJ whole genome shotgun (WGS) entry which is preliminary data.</text>
</comment>
<dbReference type="SUPFAM" id="SSF47954">
    <property type="entry name" value="Cyclin-like"/>
    <property type="match status" value="1"/>
</dbReference>
<gene>
    <name evidence="1" type="ORF">M6B38_180600</name>
</gene>
<protein>
    <submittedName>
        <fullName evidence="1">Cyclin-J18-like</fullName>
    </submittedName>
</protein>